<keyword evidence="2" id="KW-0680">Restriction system</keyword>
<dbReference type="CDD" id="cd17253">
    <property type="entry name" value="RMtype1_S_Eco933I-TRD2-CR2_like"/>
    <property type="match status" value="1"/>
</dbReference>
<name>A0AA42HB53_STUST</name>
<dbReference type="PANTHER" id="PTHR43140">
    <property type="entry name" value="TYPE-1 RESTRICTION ENZYME ECOKI SPECIFICITY PROTEIN"/>
    <property type="match status" value="1"/>
</dbReference>
<evidence type="ECO:0000256" key="1">
    <source>
        <dbReference type="ARBA" id="ARBA00010923"/>
    </source>
</evidence>
<keyword evidence="6" id="KW-0255">Endonuclease</keyword>
<evidence type="ECO:0000313" key="7">
    <source>
        <dbReference type="Proteomes" id="UP001158076"/>
    </source>
</evidence>
<sequence>MTNLSGTNLNNGSAVGPQGEGMDSPSNFPTYPAYKDSGVEWLGEVPEHWAIFSLKRSVDGCTNGLWGDEPDGENDLAVIRVADFDRATCRVGLDKLTYRSITQKERASRLLQSGDLLIEKSGGGEKTLVGCVVLFEHDFEAITSNFVARMRPLHGFDSGFLCYSFDSLYQGKVNFPAIKQTTGIQNLDSESYLQERFCFPTLAEQTQIARFLDHETARIDALIEEQQRLIELLKEKRQAVISHAVTKGLDPTVPMKDSGVEWLGEVPAHWNVGTLRWYATIQGGVAKGKDYEGRETVVMPYLRVANVQNGYVDLAEVKEIAVLESEVERYRLRAGDVLMNEGGDNDKLGRGTVWQAQIDPCLHQNHVFAIRPNGLLRAEWLAAFTQAEQARTYFYLNSKQSTNLASISASNVMSLALPIPSEKEQLEILTYLEADRIRHEELTAVAVSTVELLQERRSALISAAVTGKIDVRGGKPPASTQAPEPAVAEAN</sequence>
<comment type="similarity">
    <text evidence="1">Belongs to the type-I restriction system S methylase family.</text>
</comment>
<dbReference type="EC" id="3.1.21.-" evidence="6"/>
<keyword evidence="6" id="KW-0540">Nuclease</keyword>
<dbReference type="EMBL" id="JAODZE010000040">
    <property type="protein sequence ID" value="MDH0149018.1"/>
    <property type="molecule type" value="Genomic_DNA"/>
</dbReference>
<dbReference type="Pfam" id="PF01420">
    <property type="entry name" value="Methylase_S"/>
    <property type="match status" value="1"/>
</dbReference>
<evidence type="ECO:0000256" key="4">
    <source>
        <dbReference type="SAM" id="MobiDB-lite"/>
    </source>
</evidence>
<evidence type="ECO:0000313" key="6">
    <source>
        <dbReference type="EMBL" id="MDH0149018.1"/>
    </source>
</evidence>
<dbReference type="InterPro" id="IPR000055">
    <property type="entry name" value="Restrct_endonuc_typeI_TRD"/>
</dbReference>
<dbReference type="SUPFAM" id="SSF116734">
    <property type="entry name" value="DNA methylase specificity domain"/>
    <property type="match status" value="2"/>
</dbReference>
<dbReference type="PANTHER" id="PTHR43140:SF1">
    <property type="entry name" value="TYPE I RESTRICTION ENZYME ECOKI SPECIFICITY SUBUNIT"/>
    <property type="match status" value="1"/>
</dbReference>
<dbReference type="Proteomes" id="UP001158076">
    <property type="component" value="Unassembled WGS sequence"/>
</dbReference>
<keyword evidence="3" id="KW-0238">DNA-binding</keyword>
<dbReference type="InterPro" id="IPR044946">
    <property type="entry name" value="Restrct_endonuc_typeI_TRD_sf"/>
</dbReference>
<dbReference type="GO" id="GO:0003677">
    <property type="term" value="F:DNA binding"/>
    <property type="evidence" value="ECO:0007669"/>
    <property type="project" value="UniProtKB-KW"/>
</dbReference>
<accession>A0AA42HB53</accession>
<comment type="caution">
    <text evidence="6">The sequence shown here is derived from an EMBL/GenBank/DDBJ whole genome shotgun (WGS) entry which is preliminary data.</text>
</comment>
<evidence type="ECO:0000259" key="5">
    <source>
        <dbReference type="Pfam" id="PF01420"/>
    </source>
</evidence>
<keyword evidence="6" id="KW-0378">Hydrolase</keyword>
<feature type="domain" description="Type I restriction modification DNA specificity" evidence="5">
    <location>
        <begin position="270"/>
        <end position="433"/>
    </location>
</feature>
<proteinExistence type="inferred from homology"/>
<dbReference type="InterPro" id="IPR051212">
    <property type="entry name" value="Type-I_RE_S_subunit"/>
</dbReference>
<dbReference type="GO" id="GO:0016787">
    <property type="term" value="F:hydrolase activity"/>
    <property type="evidence" value="ECO:0007669"/>
    <property type="project" value="UniProtKB-KW"/>
</dbReference>
<protein>
    <submittedName>
        <fullName evidence="6">Restriction endonuclease subunit S</fullName>
        <ecNumber evidence="6">3.1.21.-</ecNumber>
    </submittedName>
</protein>
<dbReference type="AlphaFoldDB" id="A0AA42HB53"/>
<dbReference type="Gene3D" id="1.10.287.1120">
    <property type="entry name" value="Bipartite methylase S protein"/>
    <property type="match status" value="1"/>
</dbReference>
<dbReference type="GO" id="GO:0004519">
    <property type="term" value="F:endonuclease activity"/>
    <property type="evidence" value="ECO:0007669"/>
    <property type="project" value="UniProtKB-KW"/>
</dbReference>
<feature type="region of interest" description="Disordered" evidence="4">
    <location>
        <begin position="1"/>
        <end position="29"/>
    </location>
</feature>
<evidence type="ECO:0000256" key="2">
    <source>
        <dbReference type="ARBA" id="ARBA00022747"/>
    </source>
</evidence>
<reference evidence="6" key="1">
    <citation type="submission" date="2022-09" db="EMBL/GenBank/DDBJ databases">
        <title>Intensive care unit water sources are persistently colonized with multi-drug resistant bacteria and are the site of extensive horizontal gene transfer of antibiotic resistance genes.</title>
        <authorList>
            <person name="Diorio-Toth L."/>
        </authorList>
    </citation>
    <scope>NUCLEOTIDE SEQUENCE</scope>
    <source>
        <strain evidence="6">GD04147</strain>
    </source>
</reference>
<organism evidence="6 7">
    <name type="scientific">Stutzerimonas stutzeri</name>
    <name type="common">Pseudomonas stutzeri</name>
    <dbReference type="NCBI Taxonomy" id="316"/>
    <lineage>
        <taxon>Bacteria</taxon>
        <taxon>Pseudomonadati</taxon>
        <taxon>Pseudomonadota</taxon>
        <taxon>Gammaproteobacteria</taxon>
        <taxon>Pseudomonadales</taxon>
        <taxon>Pseudomonadaceae</taxon>
        <taxon>Stutzerimonas</taxon>
    </lineage>
</organism>
<dbReference type="Gene3D" id="3.90.220.20">
    <property type="entry name" value="DNA methylase specificity domains"/>
    <property type="match status" value="2"/>
</dbReference>
<evidence type="ECO:0000256" key="3">
    <source>
        <dbReference type="ARBA" id="ARBA00023125"/>
    </source>
</evidence>
<gene>
    <name evidence="6" type="ORF">N7335_21750</name>
</gene>
<dbReference type="GO" id="GO:0009307">
    <property type="term" value="P:DNA restriction-modification system"/>
    <property type="evidence" value="ECO:0007669"/>
    <property type="project" value="UniProtKB-KW"/>
</dbReference>
<feature type="compositionally biased region" description="Polar residues" evidence="4">
    <location>
        <begin position="1"/>
        <end position="13"/>
    </location>
</feature>
<feature type="region of interest" description="Disordered" evidence="4">
    <location>
        <begin position="472"/>
        <end position="491"/>
    </location>
</feature>